<dbReference type="PROSITE" id="PS50003">
    <property type="entry name" value="PH_DOMAIN"/>
    <property type="match status" value="1"/>
</dbReference>
<feature type="region of interest" description="Disordered" evidence="2">
    <location>
        <begin position="2173"/>
        <end position="2235"/>
    </location>
</feature>
<evidence type="ECO:0000259" key="3">
    <source>
        <dbReference type="PROSITE" id="PS50003"/>
    </source>
</evidence>
<feature type="region of interest" description="Disordered" evidence="2">
    <location>
        <begin position="600"/>
        <end position="780"/>
    </location>
</feature>
<dbReference type="SMART" id="SM00233">
    <property type="entry name" value="PH"/>
    <property type="match status" value="1"/>
</dbReference>
<feature type="compositionally biased region" description="Basic and acidic residues" evidence="2">
    <location>
        <begin position="1315"/>
        <end position="1324"/>
    </location>
</feature>
<feature type="region of interest" description="Disordered" evidence="2">
    <location>
        <begin position="1293"/>
        <end position="1340"/>
    </location>
</feature>
<feature type="region of interest" description="Disordered" evidence="2">
    <location>
        <begin position="1504"/>
        <end position="1524"/>
    </location>
</feature>
<feature type="compositionally biased region" description="Basic and acidic residues" evidence="2">
    <location>
        <begin position="1219"/>
        <end position="1233"/>
    </location>
</feature>
<feature type="region of interest" description="Disordered" evidence="2">
    <location>
        <begin position="2066"/>
        <end position="2157"/>
    </location>
</feature>
<proteinExistence type="predicted"/>
<feature type="compositionally biased region" description="Basic and acidic residues" evidence="2">
    <location>
        <begin position="979"/>
        <end position="991"/>
    </location>
</feature>
<feature type="compositionally biased region" description="Basic and acidic residues" evidence="2">
    <location>
        <begin position="2196"/>
        <end position="2210"/>
    </location>
</feature>
<feature type="region of interest" description="Disordered" evidence="2">
    <location>
        <begin position="465"/>
        <end position="507"/>
    </location>
</feature>
<feature type="region of interest" description="Disordered" evidence="2">
    <location>
        <begin position="132"/>
        <end position="168"/>
    </location>
</feature>
<sequence length="2399" mass="265482">MELRKSLRRKFSGNIRSPIVKRDNQAEVVIKGWLFKLEGATIKQWKKRWCILSEYCLFYYKGPEEEKCLGSILLPSYKIRQCIAEDKVSLKHSFVAEHQNTKTYYFAAENSSCMCQWMNAMSLAALMQTETPHSAGATGHRQRHHPPPHGFPPSYEPRPPLHQPPLRTSDESFEVEGYAVEHQYLGSGDQYPCSYTRSPIYDQRPGVVPGPRHPVYANAPPKPLRHGALSPTQGGYDGYNGYEAYDGYPGFEGYDGYDPQEQLPAYAGRPRSAHYGDGVAAVATPALMRPHSADFLERDEEADVGEFRFGRVAASARPRPKSSMAQYDWEDEGYDEDEWRNCGGVVPAEKLVACPQRGAAQDDPRRLLVGRRDDGGMQTKKAAHKEESMKRLLEWKQRMLQSPLRKKQGQQNLVPSSFELQSAVLKRPTQVLGGDVRALPERPPLPEEYRRRVLDEVHAPGEVWTGQRRLSGGPSHEPIAGRPHEMQDAPEPDLIQHTKPQPPRCSDSPDYVNLRNIQCVRQQQLVQHSREPEPSLNPVPAKINQPLRSCLSPTNRARQDASFAEPHYKQQSQTTTGTAPEFESGYVDTKVVRSKTPTFGFIPASKHSGDAYNASEGHSDRSLSPSNALVQRGNRRRPSSDRIVSEASPARCNESETHPKELRRRSDGFAVTPPVSPGGSVESQEHAPLEGPRASVYGRPPSTLRNAATCLGVAERRDEETPLGKTRGPDRESMHPGRSAGLKSPPQDVVAQDRVYSNSSVWREESRVSTHPSHPVRETPKELNAEGFYIKKEDYYRASQMFYPKQVASKSLLSSLSDSTSSGVLEVETFDSRYRRSATVPTSPQWELDKDVGLPLPDNLDVSFQSTSNNSVFEGSCECLTPGDQSPELFQGTLRPSRTYVRDRRAQKDRSGDISAGAEAKYRDETTMKSGSNFEELRSAFQKRKEAPPTNIVQDRIKRFECKDETGVAGKPQENWPVPDKKGGGDSEGPMCERERNCKEGGGSGASVLLKSEPAVHYGNSLLLTDLRRSADFKKEGARTADDGATPPKVVKQEIVDAPPVRASLSPPAPVQHRSPEAHYLPMGGWLAKEADYVSMNVDLGSGSPPDEPVYNEPVLPVPSFVHDSFGKIRSLSHQSPKNESSGTSSEESTENIYEQVRQVTEEPPTLAASKESAQADEAPVYEEPYKLMCKQAGENIEEKAKSLEPFSKDGSKQAAKKPIPDLLHHEEVKDSGASDADDEASRADFDTPNSSLPSYQKEVLNEHLSTVNRSSLLPRSSAQSYLPVYASHSAKYSFKRDKSPKPEQSPSGPPYGTSDKDRVETPRGHSPKPPPLASTSSKALLDGFVKASPFQSERPTSIGLLKSFDGDTSSSDAGSCLTGPSSSAARASGPDASTAQGRATSENFGQVSSPLLSTAPDILPSEVRNVVSESNSNKALNSAPYYYSDIFGDKLRIAERPSSRQAGQQARVAPNTPNNIREVGSTPQVSRDNVGRRVNKISTSVPAGLDASHVRTRSEPDPSAVEFESTLRGLLGPADARKFSDAERNKYVAGHTLEKTSHMSRSVLSHMRKQRPDSSPHPEPGGDRPLPDQQDDAERQRLSSRGTGGMLPRRLSRSLEDVIDGTSSPARQRQKVRSKTPVIPTATECHDDEPFYENVGFGSARRERASPPKSLGGASPQVSPAKHSVYDGEDLCRNFVVPRVVAGSSGPLGDSLKLLAASSDGMDQKETRNDVGSSQYDEVGRLSVELASLRLIGSDFRKEAGLGSDDSVRTHEGKRCRSNDFAKPKTRDGMYRHSTDDLHSCNIGCHSLSPLQLDPEPTPPPSGGLSHSVSAGDLLGKSHEELVLLLIQLRRSQSSLLTCQMQCRAELQELKENIVQSDMKHSAADVQRLVSLQRSLNELTRNLGLTRPLISLVENMVKLGSLYNIAGIEKQNDRGVAEGTESSHEDVFVDNLETETLEKQQRMVEKEILRIQNMLAESSTFGSPLKEDLEVELKRLQKIVDNLLLRKGRTCPSPGLRLEEDRNTASTPEPRLGLACVPERKRHQKTYYETDLDSCVTSNLALSSRPSSLYNMSGSQMDGLESPSFSPEPSDRMEDDDNSCPTQDMNEADDRTKKFYGLLPRDRAQEIRTVRIVKRESERRHKGKDRRKGGASDDGALVWVVEQPETFFPHEQQTTESMSNLETSCPGGSYVSPYETKKEHGSTSQEDRSTSSSSSDSLTGCRRAPGKNDSRRNKRRHYTISGSHPFLDQHSPPKMPACLRSRDDMDMERCLRTVNTPDIVRSTIKKSDVYDEQTIDMQIGLPEKILIPERYIEEESENVSAVEQLRRSLKAANIRKMLTETVGYEDLDARGSLEAVRSQVGEEKRRRAHLLALSHTIAKEVMERSKMVAAHVSYQENT</sequence>
<feature type="compositionally biased region" description="Polar residues" evidence="2">
    <location>
        <begin position="2173"/>
        <end position="2184"/>
    </location>
</feature>
<feature type="region of interest" description="Disordered" evidence="2">
    <location>
        <begin position="1550"/>
        <end position="1683"/>
    </location>
</feature>
<protein>
    <submittedName>
        <fullName evidence="4">Putative epithelial cell-cell adhesion</fullName>
    </submittedName>
</protein>
<feature type="compositionally biased region" description="Basic and acidic residues" evidence="2">
    <location>
        <begin position="2121"/>
        <end position="2140"/>
    </location>
</feature>
<dbReference type="CDD" id="cd13248">
    <property type="entry name" value="PH_PEPP1_2_3"/>
    <property type="match status" value="1"/>
</dbReference>
<feature type="compositionally biased region" description="Polar residues" evidence="2">
    <location>
        <begin position="2066"/>
        <end position="2077"/>
    </location>
</feature>
<feature type="compositionally biased region" description="Basic and acidic residues" evidence="2">
    <location>
        <begin position="714"/>
        <end position="735"/>
    </location>
</feature>
<feature type="compositionally biased region" description="Low complexity" evidence="2">
    <location>
        <begin position="1380"/>
        <end position="1394"/>
    </location>
</feature>
<feature type="region of interest" description="Disordered" evidence="2">
    <location>
        <begin position="1201"/>
        <end position="1259"/>
    </location>
</feature>
<feature type="coiled-coil region" evidence="1">
    <location>
        <begin position="1958"/>
        <end position="2007"/>
    </location>
</feature>
<dbReference type="Gene3D" id="2.30.29.30">
    <property type="entry name" value="Pleckstrin-homology domain (PH domain)/Phosphotyrosine-binding domain (PTB)"/>
    <property type="match status" value="1"/>
</dbReference>
<feature type="region of interest" description="Disordered" evidence="2">
    <location>
        <begin position="1761"/>
        <end position="1789"/>
    </location>
</feature>
<dbReference type="InterPro" id="IPR040392">
    <property type="entry name" value="PKHA4-7_PH"/>
</dbReference>
<feature type="region of interest" description="Disordered" evidence="2">
    <location>
        <begin position="1131"/>
        <end position="1181"/>
    </location>
</feature>
<dbReference type="EMBL" id="GEGO01006974">
    <property type="protein sequence ID" value="JAR88430.1"/>
    <property type="molecule type" value="Transcribed_RNA"/>
</dbReference>
<dbReference type="SUPFAM" id="SSF50729">
    <property type="entry name" value="PH domain-like"/>
    <property type="match status" value="1"/>
</dbReference>
<reference evidence="4" key="1">
    <citation type="journal article" date="2018" name="PLoS Negl. Trop. Dis.">
        <title>Sialome diversity of ticks revealed by RNAseq of single tick salivary glands.</title>
        <authorList>
            <person name="Perner J."/>
            <person name="Kropackova S."/>
            <person name="Kopacek P."/>
            <person name="Ribeiro J.M."/>
        </authorList>
    </citation>
    <scope>NUCLEOTIDE SEQUENCE</scope>
    <source>
        <strain evidence="4">Siblings of single egg batch collected in Ceske Budejovice</strain>
        <tissue evidence="4">Salivary glands</tissue>
    </source>
</reference>
<feature type="compositionally biased region" description="Basic residues" evidence="2">
    <location>
        <begin position="2141"/>
        <end position="2150"/>
    </location>
</feature>
<feature type="compositionally biased region" description="Pro residues" evidence="2">
    <location>
        <begin position="148"/>
        <end position="163"/>
    </location>
</feature>
<organism evidence="4">
    <name type="scientific">Ixodes ricinus</name>
    <name type="common">Common tick</name>
    <name type="synonym">Acarus ricinus</name>
    <dbReference type="NCBI Taxonomy" id="34613"/>
    <lineage>
        <taxon>Eukaryota</taxon>
        <taxon>Metazoa</taxon>
        <taxon>Ecdysozoa</taxon>
        <taxon>Arthropoda</taxon>
        <taxon>Chelicerata</taxon>
        <taxon>Arachnida</taxon>
        <taxon>Acari</taxon>
        <taxon>Parasitiformes</taxon>
        <taxon>Ixodida</taxon>
        <taxon>Ixodoidea</taxon>
        <taxon>Ixodidae</taxon>
        <taxon>Ixodinae</taxon>
        <taxon>Ixodes</taxon>
    </lineage>
</organism>
<feature type="compositionally biased region" description="Basic and acidic residues" evidence="2">
    <location>
        <begin position="653"/>
        <end position="667"/>
    </location>
</feature>
<accession>A0A147BCD2</accession>
<dbReference type="Pfam" id="PF00169">
    <property type="entry name" value="PH"/>
    <property type="match status" value="1"/>
</dbReference>
<feature type="region of interest" description="Disordered" evidence="2">
    <location>
        <begin position="526"/>
        <end position="584"/>
    </location>
</feature>
<feature type="region of interest" description="Disordered" evidence="2">
    <location>
        <begin position="1356"/>
        <end position="1418"/>
    </location>
</feature>
<feature type="compositionally biased region" description="Polar residues" evidence="2">
    <location>
        <begin position="1395"/>
        <end position="1413"/>
    </location>
</feature>
<dbReference type="InterPro" id="IPR001849">
    <property type="entry name" value="PH_domain"/>
</dbReference>
<dbReference type="InterPro" id="IPR011993">
    <property type="entry name" value="PH-like_dom_sf"/>
</dbReference>
<dbReference type="PANTHER" id="PTHR12752">
    <property type="entry name" value="PHOSPHOINOSITOL 3-PHOSPHATE-BINDING PROTEIN"/>
    <property type="match status" value="1"/>
</dbReference>
<keyword evidence="1" id="KW-0175">Coiled coil</keyword>
<name>A0A147BCD2_IXORI</name>
<feature type="compositionally biased region" description="Basic and acidic residues" evidence="2">
    <location>
        <begin position="1201"/>
        <end position="1212"/>
    </location>
</feature>
<feature type="region of interest" description="Disordered" evidence="2">
    <location>
        <begin position="966"/>
        <end position="991"/>
    </location>
</feature>
<feature type="domain" description="PH" evidence="3">
    <location>
        <begin position="27"/>
        <end position="126"/>
    </location>
</feature>
<evidence type="ECO:0000256" key="2">
    <source>
        <dbReference type="SAM" id="MobiDB-lite"/>
    </source>
</evidence>
<evidence type="ECO:0000256" key="1">
    <source>
        <dbReference type="SAM" id="Coils"/>
    </source>
</evidence>
<feature type="compositionally biased region" description="Basic and acidic residues" evidence="2">
    <location>
        <begin position="1571"/>
        <end position="1598"/>
    </location>
</feature>
<feature type="compositionally biased region" description="Polar residues" evidence="2">
    <location>
        <begin position="569"/>
        <end position="578"/>
    </location>
</feature>
<dbReference type="PANTHER" id="PTHR12752:SF9">
    <property type="entry name" value="KRAMER, ISOFORM I"/>
    <property type="match status" value="1"/>
</dbReference>
<evidence type="ECO:0000313" key="4">
    <source>
        <dbReference type="EMBL" id="JAR88430.1"/>
    </source>
</evidence>